<dbReference type="RefSeq" id="XP_005793992.1">
    <property type="nucleotide sequence ID" value="XM_005793935.1"/>
</dbReference>
<dbReference type="PANTHER" id="PTHR43506">
    <property type="entry name" value="BIOTIN/LIPOATE A/B PROTEIN LIGASE FAMILY"/>
    <property type="match status" value="1"/>
</dbReference>
<dbReference type="PANTHER" id="PTHR43506:SF1">
    <property type="entry name" value="BPL_LPL CATALYTIC DOMAIN-CONTAINING PROTEIN"/>
    <property type="match status" value="1"/>
</dbReference>
<dbReference type="Pfam" id="PF21948">
    <property type="entry name" value="LplA-B_cat"/>
    <property type="match status" value="1"/>
</dbReference>
<dbReference type="RefSeq" id="XP_005768206.1">
    <property type="nucleotide sequence ID" value="XM_005768149.1"/>
</dbReference>
<dbReference type="GeneID" id="17286833"/>
<dbReference type="Gene3D" id="3.30.930.10">
    <property type="entry name" value="Bira Bifunctional Protein, Domain 2"/>
    <property type="match status" value="1"/>
</dbReference>
<reference evidence="2" key="2">
    <citation type="submission" date="2024-10" db="UniProtKB">
        <authorList>
            <consortium name="EnsemblProtists"/>
        </authorList>
    </citation>
    <scope>IDENTIFICATION</scope>
</reference>
<organism evidence="2 3">
    <name type="scientific">Emiliania huxleyi (strain CCMP1516)</name>
    <dbReference type="NCBI Taxonomy" id="280463"/>
    <lineage>
        <taxon>Eukaryota</taxon>
        <taxon>Haptista</taxon>
        <taxon>Haptophyta</taxon>
        <taxon>Prymnesiophyceae</taxon>
        <taxon>Isochrysidales</taxon>
        <taxon>Noelaerhabdaceae</taxon>
        <taxon>Emiliania</taxon>
    </lineage>
</organism>
<dbReference type="PROSITE" id="PS51733">
    <property type="entry name" value="BPL_LPL_CATALYTIC"/>
    <property type="match status" value="1"/>
</dbReference>
<dbReference type="KEGG" id="ehx:EMIHUDRAFT_61151"/>
<dbReference type="EnsemblProtists" id="EOD15777">
    <property type="protein sequence ID" value="EOD15777"/>
    <property type="gene ID" value="EMIHUDRAFT_76173"/>
</dbReference>
<evidence type="ECO:0000259" key="1">
    <source>
        <dbReference type="PROSITE" id="PS51733"/>
    </source>
</evidence>
<keyword evidence="3" id="KW-1185">Reference proteome</keyword>
<dbReference type="InterPro" id="IPR053264">
    <property type="entry name" value="Lipoate-ligase_2_inactive"/>
</dbReference>
<name>A0A0D3L0M8_EMIH1</name>
<dbReference type="HOGENOM" id="CLU_075935_0_0_1"/>
<dbReference type="eggNOG" id="KOG3159">
    <property type="taxonomic scope" value="Eukaryota"/>
</dbReference>
<dbReference type="KEGG" id="ehx:EMIHUDRAFT_76173"/>
<dbReference type="GeneID" id="17261921"/>
<dbReference type="OMA" id="ICRMKEY"/>
<feature type="domain" description="BPL/LPL catalytic" evidence="1">
    <location>
        <begin position="47"/>
        <end position="245"/>
    </location>
</feature>
<dbReference type="STRING" id="2903.R1E1U2"/>
<evidence type="ECO:0000313" key="2">
    <source>
        <dbReference type="EnsemblProtists" id="EOD41563"/>
    </source>
</evidence>
<dbReference type="InterPro" id="IPR045864">
    <property type="entry name" value="aa-tRNA-synth_II/BPL/LPL"/>
</dbReference>
<dbReference type="EnsemblProtists" id="EOD41563">
    <property type="protein sequence ID" value="EOD41563"/>
    <property type="gene ID" value="EMIHUDRAFT_61151"/>
</dbReference>
<dbReference type="InterPro" id="IPR004143">
    <property type="entry name" value="BPL_LPL_catalytic"/>
</dbReference>
<accession>A0A0D3L0M8</accession>
<protein>
    <recommendedName>
        <fullName evidence="1">BPL/LPL catalytic domain-containing protein</fullName>
    </recommendedName>
</protein>
<sequence>MASPTRALWLRLRNMPVLRMLQLEEAIFRTDTRSWFITNTWDAPPTSAGPERDAAHAAAQSVVLGISGKPAEMLNTEEVLKAGVPVIKRFSGGGTIISDADTLFATFICAADDEPQAHVPQVPPYPDPILDWTSSVYDAALRGCGATNFAVRANDYCFATEEGDFKFGGNAQSISGKRWLHHTSLLWDYEPARMGLLRMPKRQPAYRAQRSHGSFVRGLSQTLPSRDAFCASLAAAAGATWELTPVELEEAQAALSLPHRQVTRLLRPEEVC</sequence>
<dbReference type="AlphaFoldDB" id="A0A0D3L0M8"/>
<dbReference type="PaxDb" id="2903-EOD15777"/>
<reference evidence="3" key="1">
    <citation type="journal article" date="2013" name="Nature">
        <title>Pan genome of the phytoplankton Emiliania underpins its global distribution.</title>
        <authorList>
            <person name="Read B.A."/>
            <person name="Kegel J."/>
            <person name="Klute M.J."/>
            <person name="Kuo A."/>
            <person name="Lefebvre S.C."/>
            <person name="Maumus F."/>
            <person name="Mayer C."/>
            <person name="Miller J."/>
            <person name="Monier A."/>
            <person name="Salamov A."/>
            <person name="Young J."/>
            <person name="Aguilar M."/>
            <person name="Claverie J.M."/>
            <person name="Frickenhaus S."/>
            <person name="Gonzalez K."/>
            <person name="Herman E.K."/>
            <person name="Lin Y.C."/>
            <person name="Napier J."/>
            <person name="Ogata H."/>
            <person name="Sarno A.F."/>
            <person name="Shmutz J."/>
            <person name="Schroeder D."/>
            <person name="de Vargas C."/>
            <person name="Verret F."/>
            <person name="von Dassow P."/>
            <person name="Valentin K."/>
            <person name="Van de Peer Y."/>
            <person name="Wheeler G."/>
            <person name="Dacks J.B."/>
            <person name="Delwiche C.F."/>
            <person name="Dyhrman S.T."/>
            <person name="Glockner G."/>
            <person name="John U."/>
            <person name="Richards T."/>
            <person name="Worden A.Z."/>
            <person name="Zhang X."/>
            <person name="Grigoriev I.V."/>
            <person name="Allen A.E."/>
            <person name="Bidle K."/>
            <person name="Borodovsky M."/>
            <person name="Bowler C."/>
            <person name="Brownlee C."/>
            <person name="Cock J.M."/>
            <person name="Elias M."/>
            <person name="Gladyshev V.N."/>
            <person name="Groth M."/>
            <person name="Guda C."/>
            <person name="Hadaegh A."/>
            <person name="Iglesias-Rodriguez M.D."/>
            <person name="Jenkins J."/>
            <person name="Jones B.M."/>
            <person name="Lawson T."/>
            <person name="Leese F."/>
            <person name="Lindquist E."/>
            <person name="Lobanov A."/>
            <person name="Lomsadze A."/>
            <person name="Malik S.B."/>
            <person name="Marsh M.E."/>
            <person name="Mackinder L."/>
            <person name="Mock T."/>
            <person name="Mueller-Roeber B."/>
            <person name="Pagarete A."/>
            <person name="Parker M."/>
            <person name="Probert I."/>
            <person name="Quesneville H."/>
            <person name="Raines C."/>
            <person name="Rensing S.A."/>
            <person name="Riano-Pachon D.M."/>
            <person name="Richier S."/>
            <person name="Rokitta S."/>
            <person name="Shiraiwa Y."/>
            <person name="Soanes D.M."/>
            <person name="van der Giezen M."/>
            <person name="Wahlund T.M."/>
            <person name="Williams B."/>
            <person name="Wilson W."/>
            <person name="Wolfe G."/>
            <person name="Wurch L.L."/>
        </authorList>
    </citation>
    <scope>NUCLEOTIDE SEQUENCE</scope>
</reference>
<proteinExistence type="predicted"/>
<evidence type="ECO:0000313" key="3">
    <source>
        <dbReference type="Proteomes" id="UP000013827"/>
    </source>
</evidence>
<dbReference type="Proteomes" id="UP000013827">
    <property type="component" value="Unassembled WGS sequence"/>
</dbReference>
<dbReference type="SUPFAM" id="SSF55681">
    <property type="entry name" value="Class II aaRS and biotin synthetases"/>
    <property type="match status" value="1"/>
</dbReference>